<dbReference type="AlphaFoldDB" id="A0AAU9K3T5"/>
<keyword evidence="5" id="KW-1185">Reference proteome</keyword>
<name>A0AAU9K3T5_9CILI</name>
<dbReference type="GO" id="GO:0005856">
    <property type="term" value="C:cytoskeleton"/>
    <property type="evidence" value="ECO:0007669"/>
    <property type="project" value="TreeGrafter"/>
</dbReference>
<feature type="coiled-coil region" evidence="2">
    <location>
        <begin position="199"/>
        <end position="646"/>
    </location>
</feature>
<dbReference type="EMBL" id="CAJZBQ010000055">
    <property type="protein sequence ID" value="CAG9332671.1"/>
    <property type="molecule type" value="Genomic_DNA"/>
</dbReference>
<accession>A0AAU9K3T5</accession>
<organism evidence="4 5">
    <name type="scientific">Blepharisma stoltei</name>
    <dbReference type="NCBI Taxonomy" id="1481888"/>
    <lineage>
        <taxon>Eukaryota</taxon>
        <taxon>Sar</taxon>
        <taxon>Alveolata</taxon>
        <taxon>Ciliophora</taxon>
        <taxon>Postciliodesmatophora</taxon>
        <taxon>Heterotrichea</taxon>
        <taxon>Heterotrichida</taxon>
        <taxon>Blepharismidae</taxon>
        <taxon>Blepharisma</taxon>
    </lineage>
</organism>
<dbReference type="Proteomes" id="UP001162131">
    <property type="component" value="Unassembled WGS sequence"/>
</dbReference>
<protein>
    <submittedName>
        <fullName evidence="4">Uncharacterized protein</fullName>
    </submittedName>
</protein>
<reference evidence="4" key="1">
    <citation type="submission" date="2021-09" db="EMBL/GenBank/DDBJ databases">
        <authorList>
            <consortium name="AG Swart"/>
            <person name="Singh M."/>
            <person name="Singh A."/>
            <person name="Seah K."/>
            <person name="Emmerich C."/>
        </authorList>
    </citation>
    <scope>NUCLEOTIDE SEQUENCE</scope>
    <source>
        <strain evidence="4">ATCC30299</strain>
    </source>
</reference>
<dbReference type="Gene3D" id="1.10.287.1490">
    <property type="match status" value="1"/>
</dbReference>
<evidence type="ECO:0000313" key="4">
    <source>
        <dbReference type="EMBL" id="CAG9332671.1"/>
    </source>
</evidence>
<evidence type="ECO:0000313" key="5">
    <source>
        <dbReference type="Proteomes" id="UP001162131"/>
    </source>
</evidence>
<feature type="coiled-coil region" evidence="2">
    <location>
        <begin position="74"/>
        <end position="101"/>
    </location>
</feature>
<evidence type="ECO:0000256" key="3">
    <source>
        <dbReference type="SAM" id="MobiDB-lite"/>
    </source>
</evidence>
<evidence type="ECO:0000256" key="2">
    <source>
        <dbReference type="SAM" id="Coils"/>
    </source>
</evidence>
<dbReference type="PANTHER" id="PTHR32083:SF48">
    <property type="entry name" value="TRANS-GOLGI NETWORK-LOCALIZED SYP41-INTERACTING PROTEIN 1"/>
    <property type="match status" value="1"/>
</dbReference>
<keyword evidence="1 2" id="KW-0175">Coiled coil</keyword>
<comment type="caution">
    <text evidence="4">The sequence shown here is derived from an EMBL/GenBank/DDBJ whole genome shotgun (WGS) entry which is preliminary data.</text>
</comment>
<feature type="compositionally biased region" description="Polar residues" evidence="3">
    <location>
        <begin position="944"/>
        <end position="962"/>
    </location>
</feature>
<feature type="coiled-coil region" evidence="2">
    <location>
        <begin position="850"/>
        <end position="924"/>
    </location>
</feature>
<gene>
    <name evidence="4" type="ORF">BSTOLATCC_MIC56963</name>
</gene>
<dbReference type="PANTHER" id="PTHR32083">
    <property type="entry name" value="CILIA AND FLAGELLA-ASSOCIATED PROTEIN 58-RELATED"/>
    <property type="match status" value="1"/>
</dbReference>
<proteinExistence type="predicted"/>
<sequence>MEDLSNRSREKSFEEGFDYISEGEIIIKLQEKVKSQAQRLRALEGYKTLCETRIAELFPSHPFPVKNEHLGVFNSQDSQELHAAKQKIIRLEQQLSKQASLTPRSGTPLSGTPKNAQKLDEMYSVLHHKYNELVKDKSLVEETLRAEMLASEEQRTYIEILKQALEVNVEELGLGGIEADTFVEFVQNKTNIENTRKNTAKLQSAVLDQEIQIKKLNEEIEARIQDCNEMAEAKEKMEKQLSEVVTALEFAEGEASRFEIERNSLIDYIEEHKKKGDLVAENLNEVEEKHAELNEQYQKIADEHENLHLTKKEIEAELENKKKEIEDYLKKLEELQEKYINSKAKIEEKDKQIIQLKDNLNKQTARNKELEESNSDLNKKLRENEQEMEDTLAELEEIKNHEAQLGTELSELNEDLNKAESELREGEEIIKDLRKELEDQLTQNTNLNSNLDSNSKQIEELNSEITKAWTTQKEAYQREQNLVKTNNELCSKLSETQQKTELLQAEIEELNYEITELKEKYEEASVDLINLREIRTKLEQELQKTELELSNEKCNSKYFQDEVVALKIRIEDLNLALKIANENYQDRDDKLRISGYKNDELNEEINRIKEEVKEEKREKQGVEEALRKALIDNERIIQEKTILEEQIAECCRSSGELIEKLKECEFSKDFNDFISSWSKIPSDVLSLQRLIQLSLINLFQLYQQNSKYSEDLLVISSKLQSSLSDCDNLAKEESSLRSREAFLRNQIEQIYQENSRIRESLNSQITSLHQEVIFLRSEIHKLHDENEYLNTELRSKSLEYSKAKQAEEYYKHTLEEKTRLYNKHKIDFEEIIREIWKAKSIESQRVFEQIMRVKTELEHAENDKSRILEQILKLTEDGDAQIRETLKKQVNSCDEQIETRKGLIKRLEDEIRGLESKSGSIKLNGDRSRSYIRIEGEIEPSEINPKSNGSTFRSQSSEEQVI</sequence>
<evidence type="ECO:0000256" key="1">
    <source>
        <dbReference type="ARBA" id="ARBA00023054"/>
    </source>
</evidence>
<feature type="region of interest" description="Disordered" evidence="3">
    <location>
        <begin position="934"/>
        <end position="962"/>
    </location>
</feature>